<dbReference type="GO" id="GO:0000293">
    <property type="term" value="F:ferric-chelate reductase activity"/>
    <property type="evidence" value="ECO:0007669"/>
    <property type="project" value="UniProtKB-ARBA"/>
</dbReference>
<evidence type="ECO:0000256" key="10">
    <source>
        <dbReference type="SAM" id="Phobius"/>
    </source>
</evidence>
<comment type="similarity">
    <text evidence="2">Belongs to the ferric reductase (FRE) family.</text>
</comment>
<keyword evidence="4 10" id="KW-0812">Transmembrane</keyword>
<keyword evidence="7" id="KW-0560">Oxidoreductase</keyword>
<comment type="subcellular location">
    <subcellularLocation>
        <location evidence="1">Membrane</location>
        <topology evidence="1">Multi-pass membrane protein</topology>
    </subcellularLocation>
</comment>
<dbReference type="STRING" id="1328760.A0A161TE04"/>
<dbReference type="Pfam" id="PF08030">
    <property type="entry name" value="NAD_binding_6"/>
    <property type="match status" value="1"/>
</dbReference>
<dbReference type="PROSITE" id="PS51384">
    <property type="entry name" value="FAD_FR"/>
    <property type="match status" value="1"/>
</dbReference>
<dbReference type="InterPro" id="IPR013121">
    <property type="entry name" value="Fe_red_NAD-bd_6"/>
</dbReference>
<dbReference type="EMBL" id="KV407456">
    <property type="protein sequence ID" value="KZF24127.1"/>
    <property type="molecule type" value="Genomic_DNA"/>
</dbReference>
<gene>
    <name evidence="12" type="ORF">L228DRAFT_281234</name>
</gene>
<evidence type="ECO:0000256" key="2">
    <source>
        <dbReference type="ARBA" id="ARBA00006278"/>
    </source>
</evidence>
<sequence>MAAATTTMEAAASDTFLPAVDYMHGLAGVDQPTNVILTHVSWSTLGLVCVVILVLRIVQMANAHLRHLFTLAADGERQQFWAQNSGSFWPRVKRHLLYAPLWKNRHNREWMLSSAINMGTLPSRFHTLLLGVYLLSNVAYCLILDYSELDISAVLADLRGRSGVLAVINMIPLFILAGRNNPLISMLKVSFDTYNLFHRWLGRLVVIESVVHTLAWAANTIHALGWSGIGDCLRGQAFYGWGAVGTLAMIFLALHSPSPIRHAFYEVFVHLHTVLAYLAFAGVYVHLHMAGLPQFPYVVAIICVWVLDRVTRYGCMLWNNFSRKDRTAVTVEALPGEACRVTFDLPRRCDVRPGTHVYVYLPRISLWMSHPFSVAWAEHHLSARPTTDKDDEKGPQLPVTEASLDRPRHLRTSISLVVSKRTGMTAKLYERAAASPLGQIHIAGFIDGPYGGHESLHSYGTVVMFAGGVGITHQVPHVRDLLRGYEEGTVAARKLVLVWSVRHTEHLEWVRPWMDQILSMPGRREVLKVLLFVTKPRSPREVISPSATVQMYPGRANPQVIVDKEIIDRVGAMAVTVCGPGSFADGVRNAVRRRVDVGSIDFFEESFTW</sequence>
<dbReference type="InterPro" id="IPR013130">
    <property type="entry name" value="Fe3_Rdtase_TM_dom"/>
</dbReference>
<evidence type="ECO:0000256" key="6">
    <source>
        <dbReference type="ARBA" id="ARBA00022989"/>
    </source>
</evidence>
<evidence type="ECO:0000313" key="13">
    <source>
        <dbReference type="Proteomes" id="UP000076632"/>
    </source>
</evidence>
<dbReference type="SUPFAM" id="SSF52343">
    <property type="entry name" value="Ferredoxin reductase-like, C-terminal NADP-linked domain"/>
    <property type="match status" value="1"/>
</dbReference>
<proteinExistence type="inferred from homology"/>
<dbReference type="InterPro" id="IPR051410">
    <property type="entry name" value="Ferric/Cupric_Reductase"/>
</dbReference>
<evidence type="ECO:0000256" key="5">
    <source>
        <dbReference type="ARBA" id="ARBA00022982"/>
    </source>
</evidence>
<protein>
    <submittedName>
        <fullName evidence="12">Putative metalloreductase</fullName>
    </submittedName>
</protein>
<dbReference type="Gene3D" id="3.40.50.80">
    <property type="entry name" value="Nucleotide-binding domain of ferredoxin-NADP reductase (FNR) module"/>
    <property type="match status" value="1"/>
</dbReference>
<name>A0A161TE04_XYLHT</name>
<dbReference type="PANTHER" id="PTHR32361:SF12">
    <property type="entry name" value="PUTATIVE (AFU_ORTHOLOGUE AFUA_1G14340)-RELATED"/>
    <property type="match status" value="1"/>
</dbReference>
<keyword evidence="6 10" id="KW-1133">Transmembrane helix</keyword>
<dbReference type="CDD" id="cd06186">
    <property type="entry name" value="NOX_Duox_like_FAD_NADP"/>
    <property type="match status" value="1"/>
</dbReference>
<dbReference type="GO" id="GO:0015677">
    <property type="term" value="P:copper ion import"/>
    <property type="evidence" value="ECO:0007669"/>
    <property type="project" value="TreeGrafter"/>
</dbReference>
<dbReference type="GO" id="GO:0005886">
    <property type="term" value="C:plasma membrane"/>
    <property type="evidence" value="ECO:0007669"/>
    <property type="project" value="TreeGrafter"/>
</dbReference>
<feature type="transmembrane region" description="Helical" evidence="10">
    <location>
        <begin position="158"/>
        <end position="179"/>
    </location>
</feature>
<reference evidence="12 13" key="1">
    <citation type="journal article" date="2016" name="Fungal Biol.">
        <title>The genome of Xylona heveae provides a window into fungal endophytism.</title>
        <authorList>
            <person name="Gazis R."/>
            <person name="Kuo A."/>
            <person name="Riley R."/>
            <person name="LaButti K."/>
            <person name="Lipzen A."/>
            <person name="Lin J."/>
            <person name="Amirebrahimi M."/>
            <person name="Hesse C.N."/>
            <person name="Spatafora J.W."/>
            <person name="Henrissat B."/>
            <person name="Hainaut M."/>
            <person name="Grigoriev I.V."/>
            <person name="Hibbett D.S."/>
        </authorList>
    </citation>
    <scope>NUCLEOTIDE SEQUENCE [LARGE SCALE GENOMIC DNA]</scope>
    <source>
        <strain evidence="12 13">TC161</strain>
    </source>
</reference>
<feature type="transmembrane region" description="Helical" evidence="10">
    <location>
        <begin position="267"/>
        <end position="289"/>
    </location>
</feature>
<dbReference type="PANTHER" id="PTHR32361">
    <property type="entry name" value="FERRIC/CUPRIC REDUCTASE TRANSMEMBRANE COMPONENT"/>
    <property type="match status" value="1"/>
</dbReference>
<feature type="transmembrane region" description="Helical" evidence="10">
    <location>
        <begin position="238"/>
        <end position="255"/>
    </location>
</feature>
<keyword evidence="5" id="KW-0249">Electron transport</keyword>
<dbReference type="AlphaFoldDB" id="A0A161TE04"/>
<dbReference type="GO" id="GO:0006826">
    <property type="term" value="P:iron ion transport"/>
    <property type="evidence" value="ECO:0007669"/>
    <property type="project" value="TreeGrafter"/>
</dbReference>
<evidence type="ECO:0000256" key="3">
    <source>
        <dbReference type="ARBA" id="ARBA00022448"/>
    </source>
</evidence>
<feature type="transmembrane region" description="Helical" evidence="10">
    <location>
        <begin position="200"/>
        <end position="218"/>
    </location>
</feature>
<dbReference type="InterPro" id="IPR017927">
    <property type="entry name" value="FAD-bd_FR_type"/>
</dbReference>
<feature type="domain" description="FAD-binding FR-type" evidence="11">
    <location>
        <begin position="316"/>
        <end position="456"/>
    </location>
</feature>
<feature type="transmembrane region" description="Helical" evidence="10">
    <location>
        <begin position="128"/>
        <end position="146"/>
    </location>
</feature>
<dbReference type="SFLD" id="SFLDG01168">
    <property type="entry name" value="Ferric_reductase_subgroup_(FRE"/>
    <property type="match status" value="1"/>
</dbReference>
<keyword evidence="9 10" id="KW-0472">Membrane</keyword>
<dbReference type="Pfam" id="PF08022">
    <property type="entry name" value="FAD_binding_8"/>
    <property type="match status" value="1"/>
</dbReference>
<evidence type="ECO:0000256" key="4">
    <source>
        <dbReference type="ARBA" id="ARBA00022692"/>
    </source>
</evidence>
<dbReference type="GO" id="GO:0006879">
    <property type="term" value="P:intracellular iron ion homeostasis"/>
    <property type="evidence" value="ECO:0007669"/>
    <property type="project" value="TreeGrafter"/>
</dbReference>
<dbReference type="Pfam" id="PF01794">
    <property type="entry name" value="Ferric_reduct"/>
    <property type="match status" value="1"/>
</dbReference>
<feature type="transmembrane region" description="Helical" evidence="10">
    <location>
        <begin position="295"/>
        <end position="315"/>
    </location>
</feature>
<dbReference type="OMA" id="WMDEVLR"/>
<dbReference type="OrthoDB" id="4494341at2759"/>
<evidence type="ECO:0000256" key="8">
    <source>
        <dbReference type="ARBA" id="ARBA00023065"/>
    </source>
</evidence>
<evidence type="ECO:0000256" key="7">
    <source>
        <dbReference type="ARBA" id="ARBA00023002"/>
    </source>
</evidence>
<dbReference type="SFLD" id="SFLDS00052">
    <property type="entry name" value="Ferric_Reductase_Domain"/>
    <property type="match status" value="1"/>
</dbReference>
<dbReference type="InterPro" id="IPR039261">
    <property type="entry name" value="FNR_nucleotide-bd"/>
</dbReference>
<keyword evidence="13" id="KW-1185">Reference proteome</keyword>
<accession>A0A161TE04</accession>
<feature type="transmembrane region" description="Helical" evidence="10">
    <location>
        <begin position="36"/>
        <end position="58"/>
    </location>
</feature>
<evidence type="ECO:0000259" key="11">
    <source>
        <dbReference type="PROSITE" id="PS51384"/>
    </source>
</evidence>
<keyword evidence="3" id="KW-0813">Transport</keyword>
<dbReference type="Proteomes" id="UP000076632">
    <property type="component" value="Unassembled WGS sequence"/>
</dbReference>
<evidence type="ECO:0000256" key="9">
    <source>
        <dbReference type="ARBA" id="ARBA00023136"/>
    </source>
</evidence>
<evidence type="ECO:0000256" key="1">
    <source>
        <dbReference type="ARBA" id="ARBA00004141"/>
    </source>
</evidence>
<evidence type="ECO:0000313" key="12">
    <source>
        <dbReference type="EMBL" id="KZF24127.1"/>
    </source>
</evidence>
<dbReference type="InParanoid" id="A0A161TE04"/>
<keyword evidence="8" id="KW-0406">Ion transport</keyword>
<dbReference type="RefSeq" id="XP_018189682.1">
    <property type="nucleotide sequence ID" value="XM_018335875.1"/>
</dbReference>
<dbReference type="GeneID" id="28901012"/>
<dbReference type="InterPro" id="IPR013112">
    <property type="entry name" value="FAD-bd_8"/>
</dbReference>
<organism evidence="12 13">
    <name type="scientific">Xylona heveae (strain CBS 132557 / TC161)</name>
    <dbReference type="NCBI Taxonomy" id="1328760"/>
    <lineage>
        <taxon>Eukaryota</taxon>
        <taxon>Fungi</taxon>
        <taxon>Dikarya</taxon>
        <taxon>Ascomycota</taxon>
        <taxon>Pezizomycotina</taxon>
        <taxon>Xylonomycetes</taxon>
        <taxon>Xylonales</taxon>
        <taxon>Xylonaceae</taxon>
        <taxon>Xylona</taxon>
    </lineage>
</organism>